<dbReference type="VEuPathDB" id="FungiDB:MPH_08271"/>
<dbReference type="SUPFAM" id="SSF103473">
    <property type="entry name" value="MFS general substrate transporter"/>
    <property type="match status" value="1"/>
</dbReference>
<feature type="transmembrane region" description="Helical" evidence="7">
    <location>
        <begin position="367"/>
        <end position="389"/>
    </location>
</feature>
<dbReference type="Gene3D" id="1.20.1250.20">
    <property type="entry name" value="MFS general substrate transporter like domains"/>
    <property type="match status" value="1"/>
</dbReference>
<evidence type="ECO:0000256" key="6">
    <source>
        <dbReference type="SAM" id="MobiDB-lite"/>
    </source>
</evidence>
<dbReference type="eggNOG" id="KOG0637">
    <property type="taxonomic scope" value="Eukaryota"/>
</dbReference>
<name>K2SCJ8_MACPH</name>
<comment type="subcellular location">
    <subcellularLocation>
        <location evidence="1">Membrane</location>
        <topology evidence="1">Multi-pass membrane protein</topology>
    </subcellularLocation>
</comment>
<feature type="transmembrane region" description="Helical" evidence="7">
    <location>
        <begin position="221"/>
        <end position="243"/>
    </location>
</feature>
<keyword evidence="4 7" id="KW-1133">Transmembrane helix</keyword>
<feature type="transmembrane region" description="Helical" evidence="7">
    <location>
        <begin position="181"/>
        <end position="201"/>
    </location>
</feature>
<dbReference type="GO" id="GO:0005886">
    <property type="term" value="C:plasma membrane"/>
    <property type="evidence" value="ECO:0007669"/>
    <property type="project" value="TreeGrafter"/>
</dbReference>
<feature type="transmembrane region" description="Helical" evidence="7">
    <location>
        <begin position="510"/>
        <end position="532"/>
    </location>
</feature>
<dbReference type="AlphaFoldDB" id="K2SCJ8"/>
<proteinExistence type="predicted"/>
<dbReference type="Pfam" id="PF13347">
    <property type="entry name" value="MFS_2"/>
    <property type="match status" value="1"/>
</dbReference>
<dbReference type="GO" id="GO:0008506">
    <property type="term" value="F:sucrose:proton symporter activity"/>
    <property type="evidence" value="ECO:0007669"/>
    <property type="project" value="TreeGrafter"/>
</dbReference>
<feature type="transmembrane region" description="Helical" evidence="7">
    <location>
        <begin position="433"/>
        <end position="456"/>
    </location>
</feature>
<keyword evidence="2" id="KW-0813">Transport</keyword>
<dbReference type="PANTHER" id="PTHR19432">
    <property type="entry name" value="SUGAR TRANSPORTER"/>
    <property type="match status" value="1"/>
</dbReference>
<dbReference type="InterPro" id="IPR036259">
    <property type="entry name" value="MFS_trans_sf"/>
</dbReference>
<feature type="transmembrane region" description="Helical" evidence="7">
    <location>
        <begin position="477"/>
        <end position="498"/>
    </location>
</feature>
<evidence type="ECO:0000256" key="7">
    <source>
        <dbReference type="SAM" id="Phobius"/>
    </source>
</evidence>
<keyword evidence="3 7" id="KW-0812">Transmembrane</keyword>
<evidence type="ECO:0000256" key="5">
    <source>
        <dbReference type="ARBA" id="ARBA00023136"/>
    </source>
</evidence>
<feature type="transmembrane region" description="Helical" evidence="7">
    <location>
        <begin position="126"/>
        <end position="146"/>
    </location>
</feature>
<evidence type="ECO:0008006" key="10">
    <source>
        <dbReference type="Google" id="ProtNLM"/>
    </source>
</evidence>
<feature type="transmembrane region" description="Helical" evidence="7">
    <location>
        <begin position="328"/>
        <end position="347"/>
    </location>
</feature>
<feature type="transmembrane region" description="Helical" evidence="7">
    <location>
        <begin position="409"/>
        <end position="427"/>
    </location>
</feature>
<evidence type="ECO:0000256" key="3">
    <source>
        <dbReference type="ARBA" id="ARBA00022692"/>
    </source>
</evidence>
<feature type="transmembrane region" description="Helical" evidence="7">
    <location>
        <begin position="94"/>
        <end position="114"/>
    </location>
</feature>
<feature type="transmembrane region" description="Helical" evidence="7">
    <location>
        <begin position="250"/>
        <end position="267"/>
    </location>
</feature>
<reference evidence="8 9" key="1">
    <citation type="journal article" date="2012" name="BMC Genomics">
        <title>Tools to kill: Genome of one of the most destructive plant pathogenic fungi Macrophomina phaseolina.</title>
        <authorList>
            <person name="Islam M.S."/>
            <person name="Haque M.S."/>
            <person name="Islam M.M."/>
            <person name="Emdad E.M."/>
            <person name="Halim A."/>
            <person name="Hossen Q.M.M."/>
            <person name="Hossain M.Z."/>
            <person name="Ahmed B."/>
            <person name="Rahim S."/>
            <person name="Rahman M.S."/>
            <person name="Alam M.M."/>
            <person name="Hou S."/>
            <person name="Wan X."/>
            <person name="Saito J.A."/>
            <person name="Alam M."/>
        </authorList>
    </citation>
    <scope>NUCLEOTIDE SEQUENCE [LARGE SCALE GENOMIC DNA]</scope>
    <source>
        <strain evidence="8 9">MS6</strain>
    </source>
</reference>
<gene>
    <name evidence="8" type="ORF">MPH_08271</name>
</gene>
<dbReference type="Proteomes" id="UP000007129">
    <property type="component" value="Unassembled WGS sequence"/>
</dbReference>
<protein>
    <recommendedName>
        <fullName evidence="10">Major facilitator superfamily</fullName>
    </recommendedName>
</protein>
<sequence>MKAEYIDEKIPLTGEEELPLRISISDIAEDDERYPVGLDDLPEEDISALPELSSWEMLVLTFPNFGMQLVWTILQIFGTPYLKTLGFSESETAMVWLAGPLAGMFGQPVFGVLSDHCRSSWGKRKPFIVGGSVVTMVCMPVLAWAADLSRYRVAAPRPFGDIHPRSHEEHRAEGEDGVDAVLAKVIAAISIYILFVAMQAVQVGVRSLPVDQAPPHQQPQASLWGSRMCAFGAVTAGLLGFIGGATSFKFLAVVSCTFLLIGIFISLRQREHQPHNSPASMAEKGETPPTTTASSHPQSLTLFSLFGFILTTLRTLPPVTRRTCQTQLFSWFAWFIILQYTSTYISTVSATTDPSASAATAGTLAGLLFNSVSLGVNIVLPSLIALLPLARKSAHDPRPSVPAPFLSRLWQASHLLLACCMFGTHFAGTTASATALFGVTGVVWAVSQWVPFALITKELSIIQAARQEAGRRGENRIGTVLGVHIIASTFPQVVSAFATTGLLRVTEALGVGNGVGVALQLAAVGALGAAVWGQWRWRECVKAGF</sequence>
<dbReference type="OrthoDB" id="28755at2759"/>
<accession>K2SCJ8</accession>
<dbReference type="InParanoid" id="K2SCJ8"/>
<comment type="caution">
    <text evidence="8">The sequence shown here is derived from an EMBL/GenBank/DDBJ whole genome shotgun (WGS) entry which is preliminary data.</text>
</comment>
<dbReference type="PANTHER" id="PTHR19432:SF35">
    <property type="entry name" value="SOLUTE CARRIER FAMILY 45 MEMBER 3 ISOFORM X1"/>
    <property type="match status" value="1"/>
</dbReference>
<evidence type="ECO:0000313" key="9">
    <source>
        <dbReference type="Proteomes" id="UP000007129"/>
    </source>
</evidence>
<dbReference type="HOGENOM" id="CLU_018303_1_1_1"/>
<keyword evidence="5 7" id="KW-0472">Membrane</keyword>
<evidence type="ECO:0000256" key="4">
    <source>
        <dbReference type="ARBA" id="ARBA00022989"/>
    </source>
</evidence>
<dbReference type="EMBL" id="AHHD01000345">
    <property type="protein sequence ID" value="EKG14545.1"/>
    <property type="molecule type" value="Genomic_DNA"/>
</dbReference>
<evidence type="ECO:0000256" key="1">
    <source>
        <dbReference type="ARBA" id="ARBA00004141"/>
    </source>
</evidence>
<feature type="transmembrane region" description="Helical" evidence="7">
    <location>
        <begin position="65"/>
        <end position="82"/>
    </location>
</feature>
<evidence type="ECO:0000256" key="2">
    <source>
        <dbReference type="ARBA" id="ARBA00022448"/>
    </source>
</evidence>
<feature type="region of interest" description="Disordered" evidence="6">
    <location>
        <begin position="275"/>
        <end position="296"/>
    </location>
</feature>
<evidence type="ECO:0000313" key="8">
    <source>
        <dbReference type="EMBL" id="EKG14545.1"/>
    </source>
</evidence>
<organism evidence="8 9">
    <name type="scientific">Macrophomina phaseolina (strain MS6)</name>
    <name type="common">Charcoal rot fungus</name>
    <dbReference type="NCBI Taxonomy" id="1126212"/>
    <lineage>
        <taxon>Eukaryota</taxon>
        <taxon>Fungi</taxon>
        <taxon>Dikarya</taxon>
        <taxon>Ascomycota</taxon>
        <taxon>Pezizomycotina</taxon>
        <taxon>Dothideomycetes</taxon>
        <taxon>Dothideomycetes incertae sedis</taxon>
        <taxon>Botryosphaeriales</taxon>
        <taxon>Botryosphaeriaceae</taxon>
        <taxon>Macrophomina</taxon>
    </lineage>
</organism>